<evidence type="ECO:0000259" key="3">
    <source>
        <dbReference type="SMART" id="SM00903"/>
    </source>
</evidence>
<protein>
    <submittedName>
        <fullName evidence="4">Flavin reductase</fullName>
    </submittedName>
</protein>
<proteinExistence type="inferred from homology"/>
<keyword evidence="5" id="KW-1185">Reference proteome</keyword>
<dbReference type="Gene3D" id="2.30.110.10">
    <property type="entry name" value="Electron Transport, Fmn-binding Protein, Chain A"/>
    <property type="match status" value="1"/>
</dbReference>
<dbReference type="RefSeq" id="WP_188709421.1">
    <property type="nucleotide sequence ID" value="NZ_BMIG01000013.1"/>
</dbReference>
<evidence type="ECO:0000313" key="5">
    <source>
        <dbReference type="Proteomes" id="UP000620596"/>
    </source>
</evidence>
<dbReference type="InterPro" id="IPR002563">
    <property type="entry name" value="Flavin_Rdtase-like_dom"/>
</dbReference>
<dbReference type="Proteomes" id="UP000620596">
    <property type="component" value="Unassembled WGS sequence"/>
</dbReference>
<evidence type="ECO:0000256" key="1">
    <source>
        <dbReference type="ARBA" id="ARBA00008898"/>
    </source>
</evidence>
<reference evidence="4" key="1">
    <citation type="journal article" date="2014" name="Int. J. Syst. Evol. Microbiol.">
        <title>Complete genome sequence of Corynebacterium casei LMG S-19264T (=DSM 44701T), isolated from a smear-ripened cheese.</title>
        <authorList>
            <consortium name="US DOE Joint Genome Institute (JGI-PGF)"/>
            <person name="Walter F."/>
            <person name="Albersmeier A."/>
            <person name="Kalinowski J."/>
            <person name="Ruckert C."/>
        </authorList>
    </citation>
    <scope>NUCLEOTIDE SEQUENCE</scope>
    <source>
        <strain evidence="4">CGMCC 1.15322</strain>
    </source>
</reference>
<dbReference type="Pfam" id="PF01613">
    <property type="entry name" value="Flavin_Reduct"/>
    <property type="match status" value="1"/>
</dbReference>
<evidence type="ECO:0000313" key="4">
    <source>
        <dbReference type="EMBL" id="GGB07875.1"/>
    </source>
</evidence>
<comment type="similarity">
    <text evidence="1">Belongs to the non-flavoprotein flavin reductase family.</text>
</comment>
<sequence length="172" mass="18491">MNAALQAIPQIDSPQDSRALRTALGQFATGITVVTTRAADGAFVGLTVNSFSALSLEPALTLWSLRCSSPSLPVFEKAERFVVNVLAEAQVEVSRRFALPLADKFDGVAHAENAWGLPLIHGAAAWFECRTVSRQFAGDHCLFIAEVERFTLSEAAPLLFHAGGYFALGSRL</sequence>
<comment type="caution">
    <text evidence="4">The sequence shown here is derived from an EMBL/GenBank/DDBJ whole genome shotgun (WGS) entry which is preliminary data.</text>
</comment>
<dbReference type="PANTHER" id="PTHR30466:SF11">
    <property type="entry name" value="FLAVIN-DEPENDENT MONOOXYGENASE, REDUCTASE SUBUNIT HSAB"/>
    <property type="match status" value="1"/>
</dbReference>
<name>A0A916SQ68_9BURK</name>
<dbReference type="AlphaFoldDB" id="A0A916SQ68"/>
<keyword evidence="2" id="KW-0560">Oxidoreductase</keyword>
<accession>A0A916SQ68</accession>
<dbReference type="GO" id="GO:0042602">
    <property type="term" value="F:riboflavin reductase (NADPH) activity"/>
    <property type="evidence" value="ECO:0007669"/>
    <property type="project" value="TreeGrafter"/>
</dbReference>
<gene>
    <name evidence="4" type="ORF">GCM10011496_30990</name>
</gene>
<dbReference type="SMART" id="SM00903">
    <property type="entry name" value="Flavin_Reduct"/>
    <property type="match status" value="1"/>
</dbReference>
<evidence type="ECO:0000256" key="2">
    <source>
        <dbReference type="ARBA" id="ARBA00023002"/>
    </source>
</evidence>
<reference evidence="4" key="2">
    <citation type="submission" date="2020-09" db="EMBL/GenBank/DDBJ databases">
        <authorList>
            <person name="Sun Q."/>
            <person name="Zhou Y."/>
        </authorList>
    </citation>
    <scope>NUCLEOTIDE SEQUENCE</scope>
    <source>
        <strain evidence="4">CGMCC 1.15322</strain>
    </source>
</reference>
<organism evidence="4 5">
    <name type="scientific">Polaromonas eurypsychrophila</name>
    <dbReference type="NCBI Taxonomy" id="1614635"/>
    <lineage>
        <taxon>Bacteria</taxon>
        <taxon>Pseudomonadati</taxon>
        <taxon>Pseudomonadota</taxon>
        <taxon>Betaproteobacteria</taxon>
        <taxon>Burkholderiales</taxon>
        <taxon>Comamonadaceae</taxon>
        <taxon>Polaromonas</taxon>
    </lineage>
</organism>
<dbReference type="InterPro" id="IPR012349">
    <property type="entry name" value="Split_barrel_FMN-bd"/>
</dbReference>
<dbReference type="GO" id="GO:0010181">
    <property type="term" value="F:FMN binding"/>
    <property type="evidence" value="ECO:0007669"/>
    <property type="project" value="InterPro"/>
</dbReference>
<dbReference type="SUPFAM" id="SSF50475">
    <property type="entry name" value="FMN-binding split barrel"/>
    <property type="match status" value="1"/>
</dbReference>
<dbReference type="EMBL" id="BMIG01000013">
    <property type="protein sequence ID" value="GGB07875.1"/>
    <property type="molecule type" value="Genomic_DNA"/>
</dbReference>
<feature type="domain" description="Flavin reductase like" evidence="3">
    <location>
        <begin position="24"/>
        <end position="167"/>
    </location>
</feature>
<dbReference type="PANTHER" id="PTHR30466">
    <property type="entry name" value="FLAVIN REDUCTASE"/>
    <property type="match status" value="1"/>
</dbReference>
<dbReference type="InterPro" id="IPR050268">
    <property type="entry name" value="NADH-dep_flavin_reductase"/>
</dbReference>